<reference evidence="1" key="1">
    <citation type="submission" date="2022-01" db="EMBL/GenBank/DDBJ databases">
        <title>Alginate degradation mechanism of Vibrio pelagius WXL662.</title>
        <authorList>
            <person name="He X."/>
        </authorList>
    </citation>
    <scope>NUCLEOTIDE SEQUENCE</scope>
    <source>
        <strain evidence="1">WXL662</strain>
        <plasmid evidence="1">p_1</plasmid>
    </source>
</reference>
<dbReference type="RefSeq" id="WP_255232991.1">
    <property type="nucleotide sequence ID" value="NZ_CP090616.1"/>
</dbReference>
<keyword evidence="2" id="KW-1185">Reference proteome</keyword>
<evidence type="ECO:0000313" key="1">
    <source>
        <dbReference type="EMBL" id="UTT87290.1"/>
    </source>
</evidence>
<organism evidence="1 2">
    <name type="scientific">Vibrio pelagius</name>
    <dbReference type="NCBI Taxonomy" id="28169"/>
    <lineage>
        <taxon>Bacteria</taxon>
        <taxon>Pseudomonadati</taxon>
        <taxon>Pseudomonadota</taxon>
        <taxon>Gammaproteobacteria</taxon>
        <taxon>Vibrionales</taxon>
        <taxon>Vibrionaceae</taxon>
        <taxon>Vibrio</taxon>
    </lineage>
</organism>
<gene>
    <name evidence="1" type="ORF">LZI70_19915</name>
</gene>
<evidence type="ECO:0000313" key="2">
    <source>
        <dbReference type="Proteomes" id="UP001059120"/>
    </source>
</evidence>
<proteinExistence type="predicted"/>
<name>A0ABY5GBD8_VIBPE</name>
<keyword evidence="1" id="KW-0614">Plasmid</keyword>
<evidence type="ECO:0008006" key="3">
    <source>
        <dbReference type="Google" id="ProtNLM"/>
    </source>
</evidence>
<dbReference type="Proteomes" id="UP001059120">
    <property type="component" value="Plasmid p_1"/>
</dbReference>
<geneLocation type="plasmid" evidence="1 2">
    <name>p_1</name>
</geneLocation>
<protein>
    <recommendedName>
        <fullName evidence="3">DUF883 domain-containing protein</fullName>
    </recommendedName>
</protein>
<sequence length="75" mass="8104">MPNANSKKIDSKQQAEEVATEAIENVKNTVQDTLEAGSETVKSKADQAENMIKERPLLSVGCAFVAGWAISKLIK</sequence>
<dbReference type="EMBL" id="CP090616">
    <property type="protein sequence ID" value="UTT87290.1"/>
    <property type="molecule type" value="Genomic_DNA"/>
</dbReference>
<accession>A0ABY5GBD8</accession>